<gene>
    <name evidence="1" type="ORF">HMPREF9303_1903</name>
</gene>
<accession>F0H6T5</accession>
<evidence type="ECO:0000313" key="1">
    <source>
        <dbReference type="EMBL" id="EGC86544.1"/>
    </source>
</evidence>
<comment type="caution">
    <text evidence="1">The sequence shown here is derived from an EMBL/GenBank/DDBJ whole genome shotgun (WGS) entry which is preliminary data.</text>
</comment>
<protein>
    <submittedName>
        <fullName evidence="1">Uncharacterized protein</fullName>
    </submittedName>
</protein>
<sequence>MFYPEVYSSAADSLSGDYEVYSETLLSGKAHYFYPIIMLDVTRAKP</sequence>
<keyword evidence="2" id="KW-1185">Reference proteome</keyword>
<proteinExistence type="predicted"/>
<dbReference type="AlphaFoldDB" id="F0H6T5"/>
<dbReference type="Proteomes" id="UP000003155">
    <property type="component" value="Unassembled WGS sequence"/>
</dbReference>
<reference evidence="1 2" key="1">
    <citation type="submission" date="2011-02" db="EMBL/GenBank/DDBJ databases">
        <authorList>
            <person name="Durkin A.S."/>
            <person name="Madupu R."/>
            <person name="Torralba M."/>
            <person name="Gillis M."/>
            <person name="Methe B."/>
            <person name="Sutton G."/>
            <person name="Nelson K.E."/>
        </authorList>
    </citation>
    <scope>NUCLEOTIDE SEQUENCE [LARGE SCALE GENOMIC DNA]</scope>
    <source>
        <strain evidence="1 2">CRIS 18C-A</strain>
    </source>
</reference>
<dbReference type="EMBL" id="AEXO01000064">
    <property type="protein sequence ID" value="EGC86544.1"/>
    <property type="molecule type" value="Genomic_DNA"/>
</dbReference>
<organism evidence="1 2">
    <name type="scientific">Prevotella denticola CRIS 18C-A</name>
    <dbReference type="NCBI Taxonomy" id="944557"/>
    <lineage>
        <taxon>Bacteria</taxon>
        <taxon>Pseudomonadati</taxon>
        <taxon>Bacteroidota</taxon>
        <taxon>Bacteroidia</taxon>
        <taxon>Bacteroidales</taxon>
        <taxon>Prevotellaceae</taxon>
        <taxon>Prevotella</taxon>
    </lineage>
</organism>
<evidence type="ECO:0000313" key="2">
    <source>
        <dbReference type="Proteomes" id="UP000003155"/>
    </source>
</evidence>
<name>F0H6T5_9BACT</name>